<reference evidence="1" key="1">
    <citation type="submission" date="2020-05" db="EMBL/GenBank/DDBJ databases">
        <authorList>
            <person name="Chiriac C."/>
            <person name="Salcher M."/>
            <person name="Ghai R."/>
            <person name="Kavagutti S V."/>
        </authorList>
    </citation>
    <scope>NUCLEOTIDE SEQUENCE</scope>
</reference>
<name>A0A6J7X139_9CAUD</name>
<evidence type="ECO:0000313" key="1">
    <source>
        <dbReference type="EMBL" id="CAB5224221.1"/>
    </source>
</evidence>
<organism evidence="1">
    <name type="scientific">uncultured Caudovirales phage</name>
    <dbReference type="NCBI Taxonomy" id="2100421"/>
    <lineage>
        <taxon>Viruses</taxon>
        <taxon>Duplodnaviria</taxon>
        <taxon>Heunggongvirae</taxon>
        <taxon>Uroviricota</taxon>
        <taxon>Caudoviricetes</taxon>
        <taxon>Peduoviridae</taxon>
        <taxon>Maltschvirus</taxon>
        <taxon>Maltschvirus maltsch</taxon>
    </lineage>
</organism>
<dbReference type="EMBL" id="LR798326">
    <property type="protein sequence ID" value="CAB5224221.1"/>
    <property type="molecule type" value="Genomic_DNA"/>
</dbReference>
<accession>A0A6J7X139</accession>
<proteinExistence type="predicted"/>
<protein>
    <submittedName>
        <fullName evidence="1">Uncharacterized protein</fullName>
    </submittedName>
</protein>
<gene>
    <name evidence="1" type="ORF">UFOVP387_43</name>
</gene>
<sequence>METTIKTHLEELQTSATRMLVLNSDNKMLISYFKDLTEKLIYLQELVEMDSKYNWLEIENIMNLLKQQDSELTNINVNFKIKEITTEKKEAFLTIKSL</sequence>